<dbReference type="KEGG" id="ppel:H6H00_20120"/>
<name>A0A7G7MCL7_9PSEU</name>
<comment type="subcellular location">
    <subcellularLocation>
        <location evidence="1 7">Cell membrane</location>
        <topology evidence="1 7">Multi-pass membrane protein</topology>
    </subcellularLocation>
</comment>
<feature type="domain" description="ABC transmembrane type-1" evidence="8">
    <location>
        <begin position="72"/>
        <end position="262"/>
    </location>
</feature>
<evidence type="ECO:0000256" key="1">
    <source>
        <dbReference type="ARBA" id="ARBA00004651"/>
    </source>
</evidence>
<evidence type="ECO:0000256" key="2">
    <source>
        <dbReference type="ARBA" id="ARBA00022448"/>
    </source>
</evidence>
<dbReference type="RefSeq" id="WP_185717290.1">
    <property type="nucleotide sequence ID" value="NZ_BAAAWI010000001.1"/>
</dbReference>
<keyword evidence="10" id="KW-1185">Reference proteome</keyword>
<keyword evidence="4 7" id="KW-0812">Transmembrane</keyword>
<dbReference type="InterPro" id="IPR035906">
    <property type="entry name" value="MetI-like_sf"/>
</dbReference>
<dbReference type="PANTHER" id="PTHR32243">
    <property type="entry name" value="MALTOSE TRANSPORT SYSTEM PERMEASE-RELATED"/>
    <property type="match status" value="1"/>
</dbReference>
<dbReference type="PANTHER" id="PTHR32243:SF18">
    <property type="entry name" value="INNER MEMBRANE ABC TRANSPORTER PERMEASE PROTEIN YCJP"/>
    <property type="match status" value="1"/>
</dbReference>
<dbReference type="InterPro" id="IPR050901">
    <property type="entry name" value="BP-dep_ABC_trans_perm"/>
</dbReference>
<evidence type="ECO:0000313" key="10">
    <source>
        <dbReference type="Proteomes" id="UP000515728"/>
    </source>
</evidence>
<dbReference type="PROSITE" id="PS50928">
    <property type="entry name" value="ABC_TM1"/>
    <property type="match status" value="1"/>
</dbReference>
<accession>A0A7G7MCL7</accession>
<feature type="transmembrane region" description="Helical" evidence="7">
    <location>
        <begin position="110"/>
        <end position="134"/>
    </location>
</feature>
<dbReference type="InterPro" id="IPR000515">
    <property type="entry name" value="MetI-like"/>
</dbReference>
<feature type="transmembrane region" description="Helical" evidence="7">
    <location>
        <begin position="12"/>
        <end position="32"/>
    </location>
</feature>
<dbReference type="AlphaFoldDB" id="A0A7G7MCL7"/>
<dbReference type="EMBL" id="CP060131">
    <property type="protein sequence ID" value="QNG50528.1"/>
    <property type="molecule type" value="Genomic_DNA"/>
</dbReference>
<feature type="transmembrane region" description="Helical" evidence="7">
    <location>
        <begin position="241"/>
        <end position="261"/>
    </location>
</feature>
<evidence type="ECO:0000256" key="6">
    <source>
        <dbReference type="ARBA" id="ARBA00023136"/>
    </source>
</evidence>
<evidence type="ECO:0000256" key="7">
    <source>
        <dbReference type="RuleBase" id="RU363032"/>
    </source>
</evidence>
<evidence type="ECO:0000256" key="5">
    <source>
        <dbReference type="ARBA" id="ARBA00022989"/>
    </source>
</evidence>
<keyword evidence="5 7" id="KW-1133">Transmembrane helix</keyword>
<comment type="similarity">
    <text evidence="7">Belongs to the binding-protein-dependent transport system permease family.</text>
</comment>
<keyword evidence="2 7" id="KW-0813">Transport</keyword>
<reference evidence="9 10" key="1">
    <citation type="submission" date="2020-08" db="EMBL/GenBank/DDBJ databases">
        <authorList>
            <person name="Mo P."/>
        </authorList>
    </citation>
    <scope>NUCLEOTIDE SEQUENCE [LARGE SCALE GENOMIC DNA]</scope>
    <source>
        <strain evidence="9 10">CGMCC 4.1532</strain>
    </source>
</reference>
<evidence type="ECO:0000256" key="4">
    <source>
        <dbReference type="ARBA" id="ARBA00022692"/>
    </source>
</evidence>
<dbReference type="Pfam" id="PF00528">
    <property type="entry name" value="BPD_transp_1"/>
    <property type="match status" value="1"/>
</dbReference>
<evidence type="ECO:0000259" key="8">
    <source>
        <dbReference type="PROSITE" id="PS50928"/>
    </source>
</evidence>
<evidence type="ECO:0000256" key="3">
    <source>
        <dbReference type="ARBA" id="ARBA00022475"/>
    </source>
</evidence>
<protein>
    <submittedName>
        <fullName evidence="9">Carbohydrate ABC transporter permease</fullName>
    </submittedName>
</protein>
<proteinExistence type="inferred from homology"/>
<evidence type="ECO:0000313" key="9">
    <source>
        <dbReference type="EMBL" id="QNG50528.1"/>
    </source>
</evidence>
<sequence length="276" mass="29514">MSTVSRLAGRTVLWIWLLVGLLPVVFMVSTSLRPEEIAKRLPPEWSFTPTLEHYGAVLAGAAGTSVGYDRLLLNSVVVTAGATLLTIALAVPAAYALSMRHFRARGALSSWILSTYLFPPIVAVIPVFIAAGYLGLIDTYAVLIVPYAAFNLPIAVWILRSSIVAIPVEITEAAMVDGASTWTVLRRIVWPLLVPAVATVSILSAILAWNEFLFALSLTRAGAKTGPVGIQEFTGMFGTQWGNLTAAATVITAPILVLTLIMRRRIVAGLTFGAVK</sequence>
<keyword evidence="6 7" id="KW-0472">Membrane</keyword>
<feature type="transmembrane region" description="Helical" evidence="7">
    <location>
        <begin position="140"/>
        <end position="159"/>
    </location>
</feature>
<dbReference type="CDD" id="cd06261">
    <property type="entry name" value="TM_PBP2"/>
    <property type="match status" value="1"/>
</dbReference>
<dbReference type="GO" id="GO:0005886">
    <property type="term" value="C:plasma membrane"/>
    <property type="evidence" value="ECO:0007669"/>
    <property type="project" value="UniProtKB-SubCell"/>
</dbReference>
<dbReference type="SUPFAM" id="SSF161098">
    <property type="entry name" value="MetI-like"/>
    <property type="match status" value="1"/>
</dbReference>
<dbReference type="GO" id="GO:0055085">
    <property type="term" value="P:transmembrane transport"/>
    <property type="evidence" value="ECO:0007669"/>
    <property type="project" value="InterPro"/>
</dbReference>
<organism evidence="9 10">
    <name type="scientific">Pseudonocardia petroleophila</name>
    <dbReference type="NCBI Taxonomy" id="37331"/>
    <lineage>
        <taxon>Bacteria</taxon>
        <taxon>Bacillati</taxon>
        <taxon>Actinomycetota</taxon>
        <taxon>Actinomycetes</taxon>
        <taxon>Pseudonocardiales</taxon>
        <taxon>Pseudonocardiaceae</taxon>
        <taxon>Pseudonocardia</taxon>
    </lineage>
</organism>
<feature type="transmembrane region" description="Helical" evidence="7">
    <location>
        <begin position="188"/>
        <end position="209"/>
    </location>
</feature>
<gene>
    <name evidence="9" type="ORF">H6H00_20120</name>
</gene>
<dbReference type="Proteomes" id="UP000515728">
    <property type="component" value="Chromosome"/>
</dbReference>
<dbReference type="Gene3D" id="1.10.3720.10">
    <property type="entry name" value="MetI-like"/>
    <property type="match status" value="1"/>
</dbReference>
<feature type="transmembrane region" description="Helical" evidence="7">
    <location>
        <begin position="76"/>
        <end position="98"/>
    </location>
</feature>
<keyword evidence="3" id="KW-1003">Cell membrane</keyword>